<evidence type="ECO:0000256" key="2">
    <source>
        <dbReference type="PROSITE-ProRule" id="PRU00035"/>
    </source>
</evidence>
<evidence type="ECO:0000256" key="3">
    <source>
        <dbReference type="SAM" id="MobiDB-lite"/>
    </source>
</evidence>
<dbReference type="InterPro" id="IPR001487">
    <property type="entry name" value="Bromodomain"/>
</dbReference>
<reference evidence="5" key="1">
    <citation type="submission" date="2020-06" db="EMBL/GenBank/DDBJ databases">
        <authorList>
            <person name="Li T."/>
            <person name="Hu X."/>
            <person name="Zhang T."/>
            <person name="Song X."/>
            <person name="Zhang H."/>
            <person name="Dai N."/>
            <person name="Sheng W."/>
            <person name="Hou X."/>
            <person name="Wei L."/>
        </authorList>
    </citation>
    <scope>NUCLEOTIDE SEQUENCE</scope>
    <source>
        <strain evidence="5">G02</strain>
        <tissue evidence="5">Leaf</tissue>
    </source>
</reference>
<dbReference type="SMART" id="SM00297">
    <property type="entry name" value="BROMO"/>
    <property type="match status" value="1"/>
</dbReference>
<dbReference type="Pfam" id="PF00439">
    <property type="entry name" value="Bromodomain"/>
    <property type="match status" value="1"/>
</dbReference>
<dbReference type="InterPro" id="IPR036427">
    <property type="entry name" value="Bromodomain-like_sf"/>
</dbReference>
<keyword evidence="1 2" id="KW-0103">Bromodomain</keyword>
<dbReference type="PANTHER" id="PTHR37888">
    <property type="entry name" value="DNA-BINDING BROMODOMAIN-CONTAINING PROTEIN"/>
    <property type="match status" value="1"/>
</dbReference>
<feature type="region of interest" description="Disordered" evidence="3">
    <location>
        <begin position="202"/>
        <end position="248"/>
    </location>
</feature>
<dbReference type="Gene3D" id="1.20.920.10">
    <property type="entry name" value="Bromodomain-like"/>
    <property type="match status" value="1"/>
</dbReference>
<dbReference type="PROSITE" id="PS50014">
    <property type="entry name" value="BROMODOMAIN_2"/>
    <property type="match status" value="1"/>
</dbReference>
<evidence type="ECO:0000259" key="4">
    <source>
        <dbReference type="PROSITE" id="PS50014"/>
    </source>
</evidence>
<reference evidence="5" key="2">
    <citation type="journal article" date="2024" name="Plant">
        <title>Genomic evolution and insights into agronomic trait innovations of Sesamum species.</title>
        <authorList>
            <person name="Miao H."/>
            <person name="Wang L."/>
            <person name="Qu L."/>
            <person name="Liu H."/>
            <person name="Sun Y."/>
            <person name="Le M."/>
            <person name="Wang Q."/>
            <person name="Wei S."/>
            <person name="Zheng Y."/>
            <person name="Lin W."/>
            <person name="Duan Y."/>
            <person name="Cao H."/>
            <person name="Xiong S."/>
            <person name="Wang X."/>
            <person name="Wei L."/>
            <person name="Li C."/>
            <person name="Ma Q."/>
            <person name="Ju M."/>
            <person name="Zhao R."/>
            <person name="Li G."/>
            <person name="Mu C."/>
            <person name="Tian Q."/>
            <person name="Mei H."/>
            <person name="Zhang T."/>
            <person name="Gao T."/>
            <person name="Zhang H."/>
        </authorList>
    </citation>
    <scope>NUCLEOTIDE SEQUENCE</scope>
    <source>
        <strain evidence="5">G02</strain>
    </source>
</reference>
<dbReference type="SUPFAM" id="SSF47370">
    <property type="entry name" value="Bromodomain"/>
    <property type="match status" value="1"/>
</dbReference>
<feature type="compositionally biased region" description="Basic residues" evidence="3">
    <location>
        <begin position="204"/>
        <end position="215"/>
    </location>
</feature>
<feature type="compositionally biased region" description="Polar residues" evidence="3">
    <location>
        <begin position="230"/>
        <end position="248"/>
    </location>
</feature>
<evidence type="ECO:0000256" key="1">
    <source>
        <dbReference type="ARBA" id="ARBA00023117"/>
    </source>
</evidence>
<accession>A0AAW2KGX3</accession>
<protein>
    <recommendedName>
        <fullName evidence="4">Bromo domain-containing protein</fullName>
    </recommendedName>
</protein>
<dbReference type="PANTHER" id="PTHR37888:SF4">
    <property type="entry name" value="OS07G0565300 PROTEIN"/>
    <property type="match status" value="1"/>
</dbReference>
<feature type="domain" description="Bromo" evidence="4">
    <location>
        <begin position="281"/>
        <end position="351"/>
    </location>
</feature>
<feature type="region of interest" description="Disordered" evidence="3">
    <location>
        <begin position="105"/>
        <end position="187"/>
    </location>
</feature>
<dbReference type="CDD" id="cd04369">
    <property type="entry name" value="Bromodomain"/>
    <property type="match status" value="1"/>
</dbReference>
<gene>
    <name evidence="5" type="ORF">Sradi_5993600</name>
</gene>
<evidence type="ECO:0000313" key="5">
    <source>
        <dbReference type="EMBL" id="KAL0305763.1"/>
    </source>
</evidence>
<dbReference type="EMBL" id="JACGWJ010000028">
    <property type="protein sequence ID" value="KAL0305763.1"/>
    <property type="molecule type" value="Genomic_DNA"/>
</dbReference>
<feature type="compositionally biased region" description="Polar residues" evidence="3">
    <location>
        <begin position="111"/>
        <end position="123"/>
    </location>
</feature>
<organism evidence="5">
    <name type="scientific">Sesamum radiatum</name>
    <name type="common">Black benniseed</name>
    <dbReference type="NCBI Taxonomy" id="300843"/>
    <lineage>
        <taxon>Eukaryota</taxon>
        <taxon>Viridiplantae</taxon>
        <taxon>Streptophyta</taxon>
        <taxon>Embryophyta</taxon>
        <taxon>Tracheophyta</taxon>
        <taxon>Spermatophyta</taxon>
        <taxon>Magnoliopsida</taxon>
        <taxon>eudicotyledons</taxon>
        <taxon>Gunneridae</taxon>
        <taxon>Pentapetalae</taxon>
        <taxon>asterids</taxon>
        <taxon>lamiids</taxon>
        <taxon>Lamiales</taxon>
        <taxon>Pedaliaceae</taxon>
        <taxon>Sesamum</taxon>
    </lineage>
</organism>
<name>A0AAW2KGX3_SESRA</name>
<proteinExistence type="predicted"/>
<feature type="compositionally biased region" description="Basic and acidic residues" evidence="3">
    <location>
        <begin position="153"/>
        <end position="176"/>
    </location>
</feature>
<feature type="compositionally biased region" description="Basic and acidic residues" evidence="3">
    <location>
        <begin position="137"/>
        <end position="146"/>
    </location>
</feature>
<dbReference type="AlphaFoldDB" id="A0AAW2KGX3"/>
<sequence>MGAEAGVGPKTGWAREELILGGAVLRHGTQDWNVVASELQARSLYPHSFTPEVCKAKYEDLLRRYCGSTAWFEELRKRRVAELKRELARSEDSIGSLESKIKSLEAEKQSSNHADYGSSQTESPLPPALNSDGTESSGKEVSKDEYSAGSFTKDTRTRTSWLCERHPQEMETDTKPDVSVSSEQDKDLSIGKVVGAGYGQGVTIRKRRGQRKRKDSNRAVKEASVGESDNLGSSNIASTTQKEASTSDCARTIRDSGINNRNGGSHTVKRHNLMEIFQSVARSEPAAVFRHRMDSQKRARYRKVIKQHLDIGTIRSRIMGQSIKSAKELFRDLLLLANNALVFYSRRTREYKSALSLRQLVMKEYKQQCRGSCREATSAFLPFNPPVKPRALGPAPPRLHHVKRRWCRRNCCPRREVVPPSNPRHQKNHARIKMFH</sequence>
<comment type="caution">
    <text evidence="5">The sequence shown here is derived from an EMBL/GenBank/DDBJ whole genome shotgun (WGS) entry which is preliminary data.</text>
</comment>